<dbReference type="eggNOG" id="arCOG01766">
    <property type="taxonomic scope" value="Archaea"/>
</dbReference>
<dbReference type="KEGG" id="mcn:Mcup_1175"/>
<protein>
    <recommendedName>
        <fullName evidence="3">DUF432 domain-containing protein</fullName>
    </recommendedName>
</protein>
<organism evidence="1 2">
    <name type="scientific">Metallosphaera cuprina (strain Ar-4)</name>
    <dbReference type="NCBI Taxonomy" id="1006006"/>
    <lineage>
        <taxon>Archaea</taxon>
        <taxon>Thermoproteota</taxon>
        <taxon>Thermoprotei</taxon>
        <taxon>Sulfolobales</taxon>
        <taxon>Sulfolobaceae</taxon>
        <taxon>Metallosphaera</taxon>
    </lineage>
</organism>
<dbReference type="PIRSF" id="PIRSF019202">
    <property type="entry name" value="UCP019202"/>
    <property type="match status" value="1"/>
</dbReference>
<gene>
    <name evidence="1" type="ordered locus">Mcup_1175</name>
</gene>
<reference evidence="1 2" key="1">
    <citation type="journal article" date="2011" name="J. Bacteriol.">
        <title>Complete genome sequence of Metallosphaera cuprina, a metal sulfide-oxidizing archaeon from a hot spring.</title>
        <authorList>
            <person name="Liu L.J."/>
            <person name="You X.Y."/>
            <person name="Zheng H."/>
            <person name="Wang S."/>
            <person name="Jiang C.Y."/>
            <person name="Liu S.J."/>
        </authorList>
    </citation>
    <scope>NUCLEOTIDE SEQUENCE [LARGE SCALE GENOMIC DNA]</scope>
    <source>
        <strain evidence="1 2">Ar-4</strain>
    </source>
</reference>
<dbReference type="InterPro" id="IPR007366">
    <property type="entry name" value="DUF432"/>
</dbReference>
<dbReference type="EMBL" id="CP002656">
    <property type="protein sequence ID" value="AEB95280.1"/>
    <property type="molecule type" value="Genomic_DNA"/>
</dbReference>
<dbReference type="PATRIC" id="fig|1006006.8.peg.1171"/>
<evidence type="ECO:0008006" key="3">
    <source>
        <dbReference type="Google" id="ProtNLM"/>
    </source>
</evidence>
<proteinExistence type="predicted"/>
<sequence length="199" mass="22630">MILYEYNDKKFYIPDNLKVVQLPIISVNKSVTNILGVVLDSPVIIPAKSQTSFFVEIPLDIGVFATDGKNYRLLFTVERFPKKYSLYGSIKSGFVYRYWTSRVYDRITSTENDRALTKVEIVNDSESIGDIKTIIFNTSFYSLFSKDGAVYGELIKMERIKKGLALVKHTNKPSVEGAKLYDHTPLTAFTRQLELSEGT</sequence>
<dbReference type="Pfam" id="PF04254">
    <property type="entry name" value="DUF432"/>
    <property type="match status" value="1"/>
</dbReference>
<evidence type="ECO:0000313" key="2">
    <source>
        <dbReference type="Proteomes" id="UP000007812"/>
    </source>
</evidence>
<dbReference type="HOGENOM" id="CLU_1369523_0_0_2"/>
<dbReference type="Proteomes" id="UP000007812">
    <property type="component" value="Chromosome"/>
</dbReference>
<dbReference type="STRING" id="1006006.Mcup_1175"/>
<evidence type="ECO:0000313" key="1">
    <source>
        <dbReference type="EMBL" id="AEB95280.1"/>
    </source>
</evidence>
<dbReference type="AlphaFoldDB" id="F4G382"/>
<name>F4G382_METCR</name>
<accession>F4G382</accession>
<keyword evidence="2" id="KW-1185">Reference proteome</keyword>
<dbReference type="OrthoDB" id="378862at2157"/>